<evidence type="ECO:0000313" key="2">
    <source>
        <dbReference type="Proteomes" id="UP000828251"/>
    </source>
</evidence>
<gene>
    <name evidence="1" type="ORF">J1N35_035050</name>
</gene>
<dbReference type="EMBL" id="JAIQCV010000010">
    <property type="protein sequence ID" value="KAH1056985.1"/>
    <property type="molecule type" value="Genomic_DNA"/>
</dbReference>
<dbReference type="AlphaFoldDB" id="A0A9D3UT74"/>
<protein>
    <submittedName>
        <fullName evidence="1">Uncharacterized protein</fullName>
    </submittedName>
</protein>
<dbReference type="InterPro" id="IPR055298">
    <property type="entry name" value="AtLOH3-like"/>
</dbReference>
<name>A0A9D3UT74_9ROSI</name>
<dbReference type="PANTHER" id="PTHR11697:SF230">
    <property type="entry name" value="ZINC FINGER, MYM DOMAIN CONTAINING 1"/>
    <property type="match status" value="1"/>
</dbReference>
<keyword evidence="2" id="KW-1185">Reference proteome</keyword>
<dbReference type="OrthoDB" id="6778351at2759"/>
<sequence>MLGITDDLCQALQYKSKDILKVMQLVSSTKTLLQKFREHGWDPLFEKLKLFCKDHDIEVLNLSALYKAGRGRPHIQKDNLKIEHEYWFDILIASTNSLLTEMNSPLMMR</sequence>
<evidence type="ECO:0000313" key="1">
    <source>
        <dbReference type="EMBL" id="KAH1056985.1"/>
    </source>
</evidence>
<accession>A0A9D3UT74</accession>
<organism evidence="1 2">
    <name type="scientific">Gossypium stocksii</name>
    <dbReference type="NCBI Taxonomy" id="47602"/>
    <lineage>
        <taxon>Eukaryota</taxon>
        <taxon>Viridiplantae</taxon>
        <taxon>Streptophyta</taxon>
        <taxon>Embryophyta</taxon>
        <taxon>Tracheophyta</taxon>
        <taxon>Spermatophyta</taxon>
        <taxon>Magnoliopsida</taxon>
        <taxon>eudicotyledons</taxon>
        <taxon>Gunneridae</taxon>
        <taxon>Pentapetalae</taxon>
        <taxon>rosids</taxon>
        <taxon>malvids</taxon>
        <taxon>Malvales</taxon>
        <taxon>Malvaceae</taxon>
        <taxon>Malvoideae</taxon>
        <taxon>Gossypium</taxon>
    </lineage>
</organism>
<proteinExistence type="predicted"/>
<comment type="caution">
    <text evidence="1">The sequence shown here is derived from an EMBL/GenBank/DDBJ whole genome shotgun (WGS) entry which is preliminary data.</text>
</comment>
<dbReference type="Proteomes" id="UP000828251">
    <property type="component" value="Unassembled WGS sequence"/>
</dbReference>
<dbReference type="PANTHER" id="PTHR11697">
    <property type="entry name" value="GENERAL TRANSCRIPTION FACTOR 2-RELATED ZINC FINGER PROTEIN"/>
    <property type="match status" value="1"/>
</dbReference>
<reference evidence="1 2" key="1">
    <citation type="journal article" date="2021" name="Plant Biotechnol. J.">
        <title>Multi-omics assisted identification of the key and species-specific regulatory components of drought-tolerant mechanisms in Gossypium stocksii.</title>
        <authorList>
            <person name="Yu D."/>
            <person name="Ke L."/>
            <person name="Zhang D."/>
            <person name="Wu Y."/>
            <person name="Sun Y."/>
            <person name="Mei J."/>
            <person name="Sun J."/>
            <person name="Sun Y."/>
        </authorList>
    </citation>
    <scope>NUCLEOTIDE SEQUENCE [LARGE SCALE GENOMIC DNA]</scope>
    <source>
        <strain evidence="2">cv. E1</strain>
        <tissue evidence="1">Leaf</tissue>
    </source>
</reference>